<sequence>MKIPVQSPLQHVANHLQHAQHTIHQTLINFGKNVITNRDIKNKAATLKVSQAREIAVVPYESSPRVVDADSFAYALSSAITESQDQHDSKKSLLTSMKLFFYHPIRVLAATIIIILAAYIGFMAHQINSNTQQHIDAPVHSSKTINH</sequence>
<evidence type="ECO:0000313" key="2">
    <source>
        <dbReference type="EMBL" id="GDZ82967.1"/>
    </source>
</evidence>
<keyword evidence="1" id="KW-0812">Transmembrane</keyword>
<gene>
    <name evidence="2" type="ORF">LCIT_02090</name>
</gene>
<evidence type="ECO:0000256" key="1">
    <source>
        <dbReference type="SAM" id="Phobius"/>
    </source>
</evidence>
<comment type="caution">
    <text evidence="2">The sequence shown here is derived from an EMBL/GenBank/DDBJ whole genome shotgun (WGS) entry which is preliminary data.</text>
</comment>
<dbReference type="EMBL" id="BJJW01000002">
    <property type="protein sequence ID" value="GDZ82967.1"/>
    <property type="molecule type" value="Genomic_DNA"/>
</dbReference>
<reference evidence="2 3" key="1">
    <citation type="submission" date="2019-04" db="EMBL/GenBank/DDBJ databases">
        <title>A pseudo-fructophilic Leuconostoc citreum strain F192-5 isolated from peel of satsuma mandarin: the first report for isolation and characterization of strain-dependent fructophilic-like characteristics.</title>
        <authorList>
            <person name="Maeno S."/>
            <person name="Tanizawa Y."/>
            <person name="Kajikawa A."/>
            <person name="Kanesaki Y."/>
            <person name="Kubota E."/>
            <person name="Arita M."/>
            <person name="Leon D."/>
            <person name="Endo A."/>
        </authorList>
    </citation>
    <scope>NUCLEOTIDE SEQUENCE [LARGE SCALE GENOMIC DNA]</scope>
    <source>
        <strain evidence="2 3">F192-5</strain>
    </source>
</reference>
<keyword evidence="1" id="KW-0472">Membrane</keyword>
<name>A0A5A5TX61_LEUCI</name>
<dbReference type="OMA" id="RDAHHIN"/>
<evidence type="ECO:0000313" key="3">
    <source>
        <dbReference type="Proteomes" id="UP000323274"/>
    </source>
</evidence>
<dbReference type="RefSeq" id="WP_004908775.1">
    <property type="nucleotide sequence ID" value="NZ_BJJW01000002.1"/>
</dbReference>
<proteinExistence type="predicted"/>
<organism evidence="2 3">
    <name type="scientific">Leuconostoc citreum</name>
    <dbReference type="NCBI Taxonomy" id="33964"/>
    <lineage>
        <taxon>Bacteria</taxon>
        <taxon>Bacillati</taxon>
        <taxon>Bacillota</taxon>
        <taxon>Bacilli</taxon>
        <taxon>Lactobacillales</taxon>
        <taxon>Lactobacillaceae</taxon>
        <taxon>Leuconostoc</taxon>
    </lineage>
</organism>
<protein>
    <submittedName>
        <fullName evidence="2">Uncharacterized protein</fullName>
    </submittedName>
</protein>
<keyword evidence="1" id="KW-1133">Transmembrane helix</keyword>
<feature type="transmembrane region" description="Helical" evidence="1">
    <location>
        <begin position="99"/>
        <end position="122"/>
    </location>
</feature>
<accession>A0A5A5TX61</accession>
<dbReference type="AlphaFoldDB" id="A0A5A5TX61"/>
<dbReference type="Proteomes" id="UP000323274">
    <property type="component" value="Unassembled WGS sequence"/>
</dbReference>